<gene>
    <name evidence="2" type="ORF">EJ02DRAFT_116646</name>
</gene>
<evidence type="ECO:0000313" key="3">
    <source>
        <dbReference type="Proteomes" id="UP000800038"/>
    </source>
</evidence>
<evidence type="ECO:0000313" key="2">
    <source>
        <dbReference type="EMBL" id="KAF1935715.1"/>
    </source>
</evidence>
<feature type="region of interest" description="Disordered" evidence="1">
    <location>
        <begin position="1"/>
        <end position="20"/>
    </location>
</feature>
<dbReference type="AlphaFoldDB" id="A0A6A5S514"/>
<name>A0A6A5S514_9PLEO</name>
<accession>A0A6A5S514</accession>
<organism evidence="2 3">
    <name type="scientific">Clathrospora elynae</name>
    <dbReference type="NCBI Taxonomy" id="706981"/>
    <lineage>
        <taxon>Eukaryota</taxon>
        <taxon>Fungi</taxon>
        <taxon>Dikarya</taxon>
        <taxon>Ascomycota</taxon>
        <taxon>Pezizomycotina</taxon>
        <taxon>Dothideomycetes</taxon>
        <taxon>Pleosporomycetidae</taxon>
        <taxon>Pleosporales</taxon>
        <taxon>Diademaceae</taxon>
        <taxon>Clathrospora</taxon>
    </lineage>
</organism>
<reference evidence="2" key="1">
    <citation type="journal article" date="2020" name="Stud. Mycol.">
        <title>101 Dothideomycetes genomes: a test case for predicting lifestyles and emergence of pathogens.</title>
        <authorList>
            <person name="Haridas S."/>
            <person name="Albert R."/>
            <person name="Binder M."/>
            <person name="Bloem J."/>
            <person name="Labutti K."/>
            <person name="Salamov A."/>
            <person name="Andreopoulos B."/>
            <person name="Baker S."/>
            <person name="Barry K."/>
            <person name="Bills G."/>
            <person name="Bluhm B."/>
            <person name="Cannon C."/>
            <person name="Castanera R."/>
            <person name="Culley D."/>
            <person name="Daum C."/>
            <person name="Ezra D."/>
            <person name="Gonzalez J."/>
            <person name="Henrissat B."/>
            <person name="Kuo A."/>
            <person name="Liang C."/>
            <person name="Lipzen A."/>
            <person name="Lutzoni F."/>
            <person name="Magnuson J."/>
            <person name="Mondo S."/>
            <person name="Nolan M."/>
            <person name="Ohm R."/>
            <person name="Pangilinan J."/>
            <person name="Park H.-J."/>
            <person name="Ramirez L."/>
            <person name="Alfaro M."/>
            <person name="Sun H."/>
            <person name="Tritt A."/>
            <person name="Yoshinaga Y."/>
            <person name="Zwiers L.-H."/>
            <person name="Turgeon B."/>
            <person name="Goodwin S."/>
            <person name="Spatafora J."/>
            <person name="Crous P."/>
            <person name="Grigoriev I."/>
        </authorList>
    </citation>
    <scope>NUCLEOTIDE SEQUENCE</scope>
    <source>
        <strain evidence="2">CBS 161.51</strain>
    </source>
</reference>
<protein>
    <submittedName>
        <fullName evidence="2">Uncharacterized protein</fullName>
    </submittedName>
</protein>
<sequence length="176" mass="20882">MTGIQDLPDAWAMEPQSSPHHLDMPNKRISLRILYRYWHVIRVLSTTRVKRIRLTAIPFHQGSFLVWSETAADYVDFDLGAADDVVEPRRFLASSKTTLSKPHIHYDFATTSKHRRHSSPFCLDYTRPTIRCAPFLEPYERLTSFKVNRCTDLLFRSHRLPFRRYTTRFHRCTRLM</sequence>
<dbReference type="Proteomes" id="UP000800038">
    <property type="component" value="Unassembled WGS sequence"/>
</dbReference>
<dbReference type="EMBL" id="ML976241">
    <property type="protein sequence ID" value="KAF1935715.1"/>
    <property type="molecule type" value="Genomic_DNA"/>
</dbReference>
<keyword evidence="3" id="KW-1185">Reference proteome</keyword>
<proteinExistence type="predicted"/>
<evidence type="ECO:0000256" key="1">
    <source>
        <dbReference type="SAM" id="MobiDB-lite"/>
    </source>
</evidence>